<gene>
    <name evidence="17" type="primary">LOC117652635</name>
</gene>
<feature type="domain" description="C2H2-type" evidence="14">
    <location>
        <begin position="505"/>
        <end position="535"/>
    </location>
</feature>
<dbReference type="Pfam" id="PF13894">
    <property type="entry name" value="zf-C2H2_4"/>
    <property type="match status" value="1"/>
</dbReference>
<feature type="binding site" evidence="12">
    <location>
        <position position="71"/>
    </location>
    <ligand>
        <name>Zn(2+)</name>
        <dbReference type="ChEBI" id="CHEBI:29105"/>
    </ligand>
</feature>
<evidence type="ECO:0000256" key="8">
    <source>
        <dbReference type="ARBA" id="ARBA00023125"/>
    </source>
</evidence>
<dbReference type="InterPro" id="IPR036236">
    <property type="entry name" value="Znf_C2H2_sf"/>
</dbReference>
<dbReference type="AlphaFoldDB" id="A0A6P9A7S4"/>
<dbReference type="KEGG" id="tpal:117652635"/>
<feature type="domain" description="C2H2-type" evidence="14">
    <location>
        <begin position="476"/>
        <end position="503"/>
    </location>
</feature>
<evidence type="ECO:0000256" key="7">
    <source>
        <dbReference type="ARBA" id="ARBA00023015"/>
    </source>
</evidence>
<organism evidence="17">
    <name type="scientific">Thrips palmi</name>
    <name type="common">Melon thrips</name>
    <dbReference type="NCBI Taxonomy" id="161013"/>
    <lineage>
        <taxon>Eukaryota</taxon>
        <taxon>Metazoa</taxon>
        <taxon>Ecdysozoa</taxon>
        <taxon>Arthropoda</taxon>
        <taxon>Hexapoda</taxon>
        <taxon>Insecta</taxon>
        <taxon>Pterygota</taxon>
        <taxon>Neoptera</taxon>
        <taxon>Paraneoptera</taxon>
        <taxon>Thysanoptera</taxon>
        <taxon>Terebrantia</taxon>
        <taxon>Thripoidea</taxon>
        <taxon>Thripidae</taxon>
        <taxon>Thrips</taxon>
    </lineage>
</organism>
<evidence type="ECO:0000256" key="10">
    <source>
        <dbReference type="ARBA" id="ARBA00023242"/>
    </source>
</evidence>
<dbReference type="InterPro" id="IPR012934">
    <property type="entry name" value="Znf_AD"/>
</dbReference>
<evidence type="ECO:0000256" key="9">
    <source>
        <dbReference type="ARBA" id="ARBA00023163"/>
    </source>
</evidence>
<dbReference type="Pfam" id="PF07776">
    <property type="entry name" value="zf-AD"/>
    <property type="match status" value="1"/>
</dbReference>
<protein>
    <submittedName>
        <fullName evidence="17">GDNF-inducible zinc finger protein 1-like</fullName>
    </submittedName>
</protein>
<feature type="domain" description="C2H2-type" evidence="14">
    <location>
        <begin position="620"/>
        <end position="647"/>
    </location>
</feature>
<proteinExistence type="inferred from homology"/>
<dbReference type="FunFam" id="3.30.160.60:FF:001064">
    <property type="entry name" value="Zinc finger protein 425"/>
    <property type="match status" value="1"/>
</dbReference>
<keyword evidence="8" id="KW-0238">DNA-binding</keyword>
<dbReference type="GeneID" id="117652635"/>
<sequence>MDETDETMKPSSKNTSESISGIFKDFTCRVCLYRHEDNLEISDHLDTFVEYISKHLCFQVGSEDKFPMWICKFCQQSLQSFHKFYVKVSQIQESFTNLISVLKESPRKLDESPTLDAEFDAIDLTIGFHRGKSQQSVKKLKEISPRTISTRSSSKMAKSPIYSKNCTLDLSKKKNEKELQKIVEIDNSHPCEGNDDVLNYQSGIENNSVSNTQDSKDSKELIMLETAGSSEIPSKRGKSNKDDDLSSLEDQDWVGQGLTFDIGSDDSADDTWKPAGKSKRKIGSEDFCSDDTWKPAVKSRRKKSDEQSVEDTSNQLETCDDDKDISDEDVDAVNPKAKKSKLKITATHGTGPKPKLTPEVKRIMREEINAKFVEFYGISCDICVKDVRENSLPIEPAKFDSFVALCDHMKAEHNVRGYVKCCNCTMRDKKRAERHMLLHTQPGSIFKCNICGKQLSTQQSFRSHILLHLPDNERPFQCSQCDRGFATKPDLTLHERQHLPEDERLTCTCDICGSRFGYESGLLLHKQRVHGNNRPYLCDLCAKSFKSRCDMERHKAQTHGEVKREQCQECGKWFKGKSILKTHMRQHSGAHFPCEHCDKTYSVRSSWKAHQLTHSTEKTHICPVCNKAFKLPGTLKMHLNQHTGEHPYSCPFCPKTFASSGNYYTHRKRMHPEEVALLKKNHEAALAANGLPPPPPGPPVVPQSLSEAIEQTKQKVAAQGITIPIVDENITSLNADVLSNDIEDSDVVPPSATILTEKSVLTNAVIMSSGSVPDVNFLVANGLRIVRIISPEGTTKYSLGRKGEDTLNLAQSQLSLGPQLIQVDSGITQENNDPEESGMPFSVL</sequence>
<evidence type="ECO:0000256" key="5">
    <source>
        <dbReference type="ARBA" id="ARBA00022771"/>
    </source>
</evidence>
<evidence type="ECO:0000259" key="14">
    <source>
        <dbReference type="PROSITE" id="PS50157"/>
    </source>
</evidence>
<evidence type="ECO:0000256" key="6">
    <source>
        <dbReference type="ARBA" id="ARBA00022833"/>
    </source>
</evidence>
<evidence type="ECO:0000256" key="2">
    <source>
        <dbReference type="ARBA" id="ARBA00006991"/>
    </source>
</evidence>
<dbReference type="Proteomes" id="UP000515158">
    <property type="component" value="Unplaced"/>
</dbReference>
<evidence type="ECO:0000256" key="4">
    <source>
        <dbReference type="ARBA" id="ARBA00022737"/>
    </source>
</evidence>
<dbReference type="Gene3D" id="3.30.160.60">
    <property type="entry name" value="Classic Zinc Finger"/>
    <property type="match status" value="7"/>
</dbReference>
<dbReference type="InParanoid" id="A0A6P9A7S4"/>
<dbReference type="FunFam" id="3.30.160.60:FF:000100">
    <property type="entry name" value="Zinc finger 45-like"/>
    <property type="match status" value="1"/>
</dbReference>
<dbReference type="GO" id="GO:0008270">
    <property type="term" value="F:zinc ion binding"/>
    <property type="evidence" value="ECO:0007669"/>
    <property type="project" value="UniProtKB-UniRule"/>
</dbReference>
<dbReference type="GO" id="GO:0005634">
    <property type="term" value="C:nucleus"/>
    <property type="evidence" value="ECO:0007669"/>
    <property type="project" value="UniProtKB-SubCell"/>
</dbReference>
<dbReference type="Gene3D" id="3.40.1800.20">
    <property type="match status" value="1"/>
</dbReference>
<dbReference type="SUPFAM" id="SSF57667">
    <property type="entry name" value="beta-beta-alpha zinc fingers"/>
    <property type="match status" value="5"/>
</dbReference>
<name>A0A6P9A7S4_THRPL</name>
<comment type="subcellular location">
    <subcellularLocation>
        <location evidence="1">Nucleus</location>
    </subcellularLocation>
</comment>
<keyword evidence="6 12" id="KW-0862">Zinc</keyword>
<dbReference type="Pfam" id="PF00096">
    <property type="entry name" value="zf-C2H2"/>
    <property type="match status" value="4"/>
</dbReference>
<feature type="compositionally biased region" description="Acidic residues" evidence="13">
    <location>
        <begin position="318"/>
        <end position="331"/>
    </location>
</feature>
<evidence type="ECO:0000313" key="17">
    <source>
        <dbReference type="RefSeq" id="XP_034253595.1"/>
    </source>
</evidence>
<comment type="similarity">
    <text evidence="2">Belongs to the krueppel C2H2-type zinc-finger protein family.</text>
</comment>
<feature type="domain" description="C2H2-type" evidence="14">
    <location>
        <begin position="536"/>
        <end position="564"/>
    </location>
</feature>
<keyword evidence="3 12" id="KW-0479">Metal-binding</keyword>
<evidence type="ECO:0000313" key="16">
    <source>
        <dbReference type="Proteomes" id="UP000515158"/>
    </source>
</evidence>
<dbReference type="OrthoDB" id="3565419at2759"/>
<keyword evidence="9" id="KW-0804">Transcription</keyword>
<dbReference type="PANTHER" id="PTHR16515:SF49">
    <property type="entry name" value="GASTRULA ZINC FINGER PROTEIN XLCGF49.1-LIKE-RELATED"/>
    <property type="match status" value="1"/>
</dbReference>
<reference evidence="17" key="1">
    <citation type="submission" date="2025-08" db="UniProtKB">
        <authorList>
            <consortium name="RefSeq"/>
        </authorList>
    </citation>
    <scope>IDENTIFICATION</scope>
    <source>
        <tissue evidence="17">Total insect</tissue>
    </source>
</reference>
<feature type="binding site" evidence="12">
    <location>
        <position position="28"/>
    </location>
    <ligand>
        <name>Zn(2+)</name>
        <dbReference type="ChEBI" id="CHEBI:29105"/>
    </ligand>
</feature>
<dbReference type="SMART" id="SM00355">
    <property type="entry name" value="ZnF_C2H2"/>
    <property type="match status" value="10"/>
</dbReference>
<evidence type="ECO:0000256" key="12">
    <source>
        <dbReference type="PROSITE-ProRule" id="PRU01263"/>
    </source>
</evidence>
<keyword evidence="4" id="KW-0677">Repeat</keyword>
<feature type="domain" description="C2H2-type" evidence="14">
    <location>
        <begin position="648"/>
        <end position="676"/>
    </location>
</feature>
<evidence type="ECO:0000256" key="11">
    <source>
        <dbReference type="PROSITE-ProRule" id="PRU00042"/>
    </source>
</evidence>
<dbReference type="PROSITE" id="PS00028">
    <property type="entry name" value="ZINC_FINGER_C2H2_1"/>
    <property type="match status" value="8"/>
</dbReference>
<evidence type="ECO:0000256" key="3">
    <source>
        <dbReference type="ARBA" id="ARBA00022723"/>
    </source>
</evidence>
<keyword evidence="16" id="KW-1185">Reference proteome</keyword>
<dbReference type="InterPro" id="IPR050331">
    <property type="entry name" value="Zinc_finger"/>
</dbReference>
<evidence type="ECO:0000259" key="15">
    <source>
        <dbReference type="PROSITE" id="PS51915"/>
    </source>
</evidence>
<dbReference type="SUPFAM" id="SSF57716">
    <property type="entry name" value="Glucocorticoid receptor-like (DNA-binding domain)"/>
    <property type="match status" value="1"/>
</dbReference>
<feature type="domain" description="ZAD" evidence="15">
    <location>
        <begin position="26"/>
        <end position="98"/>
    </location>
</feature>
<feature type="domain" description="C2H2-type" evidence="14">
    <location>
        <begin position="565"/>
        <end position="592"/>
    </location>
</feature>
<feature type="domain" description="C2H2-type" evidence="14">
    <location>
        <begin position="446"/>
        <end position="473"/>
    </location>
</feature>
<dbReference type="PANTHER" id="PTHR16515">
    <property type="entry name" value="PR DOMAIN ZINC FINGER PROTEIN"/>
    <property type="match status" value="1"/>
</dbReference>
<feature type="binding site" evidence="12">
    <location>
        <position position="31"/>
    </location>
    <ligand>
        <name>Zn(2+)</name>
        <dbReference type="ChEBI" id="CHEBI:29105"/>
    </ligand>
</feature>
<accession>A0A6P9A7S4</accession>
<dbReference type="SMART" id="SM00868">
    <property type="entry name" value="zf-AD"/>
    <property type="match status" value="1"/>
</dbReference>
<dbReference type="RefSeq" id="XP_034253595.1">
    <property type="nucleotide sequence ID" value="XM_034397704.1"/>
</dbReference>
<keyword evidence="7" id="KW-0805">Transcription regulation</keyword>
<keyword evidence="5 11" id="KW-0863">Zinc-finger</keyword>
<feature type="domain" description="C2H2-type" evidence="14">
    <location>
        <begin position="592"/>
        <end position="619"/>
    </location>
</feature>
<feature type="binding site" evidence="12">
    <location>
        <position position="74"/>
    </location>
    <ligand>
        <name>Zn(2+)</name>
        <dbReference type="ChEBI" id="CHEBI:29105"/>
    </ligand>
</feature>
<dbReference type="PROSITE" id="PS51915">
    <property type="entry name" value="ZAD"/>
    <property type="match status" value="1"/>
</dbReference>
<dbReference type="GO" id="GO:0003677">
    <property type="term" value="F:DNA binding"/>
    <property type="evidence" value="ECO:0007669"/>
    <property type="project" value="UniProtKB-KW"/>
</dbReference>
<dbReference type="FunFam" id="3.30.160.60:FF:000065">
    <property type="entry name" value="B-cell CLL/lymphoma 6, member B"/>
    <property type="match status" value="1"/>
</dbReference>
<feature type="region of interest" description="Disordered" evidence="13">
    <location>
        <begin position="226"/>
        <end position="340"/>
    </location>
</feature>
<dbReference type="PROSITE" id="PS50157">
    <property type="entry name" value="ZINC_FINGER_C2H2_2"/>
    <property type="match status" value="8"/>
</dbReference>
<evidence type="ECO:0000256" key="13">
    <source>
        <dbReference type="SAM" id="MobiDB-lite"/>
    </source>
</evidence>
<keyword evidence="10" id="KW-0539">Nucleus</keyword>
<evidence type="ECO:0000256" key="1">
    <source>
        <dbReference type="ARBA" id="ARBA00004123"/>
    </source>
</evidence>
<dbReference type="InterPro" id="IPR013087">
    <property type="entry name" value="Znf_C2H2_type"/>
</dbReference>
<dbReference type="GO" id="GO:0010468">
    <property type="term" value="P:regulation of gene expression"/>
    <property type="evidence" value="ECO:0007669"/>
    <property type="project" value="TreeGrafter"/>
</dbReference>